<dbReference type="Pfam" id="PF00069">
    <property type="entry name" value="Pkinase"/>
    <property type="match status" value="1"/>
</dbReference>
<dbReference type="Proteomes" id="UP000031561">
    <property type="component" value="Unassembled WGS sequence"/>
</dbReference>
<comment type="catalytic activity">
    <reaction evidence="11">
        <text>L-threonyl-[protein] + ATP = O-phospho-L-threonyl-[protein] + ADP + H(+)</text>
        <dbReference type="Rhea" id="RHEA:46608"/>
        <dbReference type="Rhea" id="RHEA-COMP:11060"/>
        <dbReference type="Rhea" id="RHEA-COMP:11605"/>
        <dbReference type="ChEBI" id="CHEBI:15378"/>
        <dbReference type="ChEBI" id="CHEBI:30013"/>
        <dbReference type="ChEBI" id="CHEBI:30616"/>
        <dbReference type="ChEBI" id="CHEBI:61977"/>
        <dbReference type="ChEBI" id="CHEBI:456216"/>
        <dbReference type="EC" id="2.7.11.1"/>
    </reaction>
</comment>
<dbReference type="CDD" id="cd14014">
    <property type="entry name" value="STKc_PknB_like"/>
    <property type="match status" value="1"/>
</dbReference>
<evidence type="ECO:0000256" key="8">
    <source>
        <dbReference type="ARBA" id="ARBA00022840"/>
    </source>
</evidence>
<dbReference type="InterPro" id="IPR010432">
    <property type="entry name" value="RDD"/>
</dbReference>
<keyword evidence="9 14" id="KW-1133">Transmembrane helix</keyword>
<proteinExistence type="predicted"/>
<keyword evidence="3" id="KW-0723">Serine/threonine-protein kinase</keyword>
<dbReference type="PANTHER" id="PTHR24363:SF0">
    <property type="entry name" value="SERINE_THREONINE KINASE LIKE DOMAIN CONTAINING 1"/>
    <property type="match status" value="1"/>
</dbReference>
<accession>A0ABD4T0M4</accession>
<evidence type="ECO:0000256" key="6">
    <source>
        <dbReference type="ARBA" id="ARBA00022741"/>
    </source>
</evidence>
<dbReference type="GO" id="GO:0004674">
    <property type="term" value="F:protein serine/threonine kinase activity"/>
    <property type="evidence" value="ECO:0007669"/>
    <property type="project" value="UniProtKB-KW"/>
</dbReference>
<comment type="subcellular location">
    <subcellularLocation>
        <location evidence="1">Membrane</location>
        <topology evidence="1">Multi-pass membrane protein</topology>
    </subcellularLocation>
</comment>
<evidence type="ECO:0000256" key="7">
    <source>
        <dbReference type="ARBA" id="ARBA00022777"/>
    </source>
</evidence>
<comment type="caution">
    <text evidence="16">The sequence shown here is derived from an EMBL/GenBank/DDBJ whole genome shotgun (WGS) entry which is preliminary data.</text>
</comment>
<protein>
    <recommendedName>
        <fullName evidence="2">non-specific serine/threonine protein kinase</fullName>
        <ecNumber evidence="2">2.7.11.1</ecNumber>
    </recommendedName>
</protein>
<evidence type="ECO:0000256" key="5">
    <source>
        <dbReference type="ARBA" id="ARBA00022692"/>
    </source>
</evidence>
<dbReference type="InterPro" id="IPR000719">
    <property type="entry name" value="Prot_kinase_dom"/>
</dbReference>
<keyword evidence="7" id="KW-0418">Kinase</keyword>
<dbReference type="InterPro" id="IPR008271">
    <property type="entry name" value="Ser/Thr_kinase_AS"/>
</dbReference>
<feature type="transmembrane region" description="Helical" evidence="14">
    <location>
        <begin position="399"/>
        <end position="422"/>
    </location>
</feature>
<feature type="region of interest" description="Disordered" evidence="13">
    <location>
        <begin position="303"/>
        <end position="375"/>
    </location>
</feature>
<dbReference type="NCBIfam" id="NF045510">
    <property type="entry name" value="4Cys_prefix_kin"/>
    <property type="match status" value="1"/>
</dbReference>
<evidence type="ECO:0000256" key="3">
    <source>
        <dbReference type="ARBA" id="ARBA00022527"/>
    </source>
</evidence>
<evidence type="ECO:0000256" key="9">
    <source>
        <dbReference type="ARBA" id="ARBA00022989"/>
    </source>
</evidence>
<keyword evidence="10 14" id="KW-0472">Membrane</keyword>
<organism evidence="16 17">
    <name type="scientific">Lyngbya confervoides BDU141951</name>
    <dbReference type="NCBI Taxonomy" id="1574623"/>
    <lineage>
        <taxon>Bacteria</taxon>
        <taxon>Bacillati</taxon>
        <taxon>Cyanobacteriota</taxon>
        <taxon>Cyanophyceae</taxon>
        <taxon>Oscillatoriophycideae</taxon>
        <taxon>Oscillatoriales</taxon>
        <taxon>Microcoleaceae</taxon>
        <taxon>Lyngbya</taxon>
    </lineage>
</organism>
<dbReference type="EC" id="2.7.11.1" evidence="2"/>
<evidence type="ECO:0000256" key="1">
    <source>
        <dbReference type="ARBA" id="ARBA00004141"/>
    </source>
</evidence>
<gene>
    <name evidence="16" type="ORF">QQ91_0003275</name>
</gene>
<dbReference type="Gene3D" id="1.10.510.10">
    <property type="entry name" value="Transferase(Phosphotransferase) domain 1"/>
    <property type="match status" value="1"/>
</dbReference>
<evidence type="ECO:0000256" key="10">
    <source>
        <dbReference type="ARBA" id="ARBA00023136"/>
    </source>
</evidence>
<keyword evidence="6" id="KW-0547">Nucleotide-binding</keyword>
<dbReference type="SMART" id="SM00220">
    <property type="entry name" value="S_TKc"/>
    <property type="match status" value="1"/>
</dbReference>
<dbReference type="InterPro" id="IPR011009">
    <property type="entry name" value="Kinase-like_dom_sf"/>
</dbReference>
<evidence type="ECO:0000259" key="15">
    <source>
        <dbReference type="PROSITE" id="PS50011"/>
    </source>
</evidence>
<comment type="catalytic activity">
    <reaction evidence="12">
        <text>L-seryl-[protein] + ATP = O-phospho-L-seryl-[protein] + ADP + H(+)</text>
        <dbReference type="Rhea" id="RHEA:17989"/>
        <dbReference type="Rhea" id="RHEA-COMP:9863"/>
        <dbReference type="Rhea" id="RHEA-COMP:11604"/>
        <dbReference type="ChEBI" id="CHEBI:15378"/>
        <dbReference type="ChEBI" id="CHEBI:29999"/>
        <dbReference type="ChEBI" id="CHEBI:30616"/>
        <dbReference type="ChEBI" id="CHEBI:83421"/>
        <dbReference type="ChEBI" id="CHEBI:456216"/>
        <dbReference type="EC" id="2.7.11.1"/>
    </reaction>
</comment>
<dbReference type="Pfam" id="PF06271">
    <property type="entry name" value="RDD"/>
    <property type="match status" value="1"/>
</dbReference>
<dbReference type="Gene3D" id="3.30.200.20">
    <property type="entry name" value="Phosphorylase Kinase, domain 1"/>
    <property type="match status" value="1"/>
</dbReference>
<evidence type="ECO:0000313" key="16">
    <source>
        <dbReference type="EMBL" id="MCM1981852.1"/>
    </source>
</evidence>
<dbReference type="RefSeq" id="WP_166279931.1">
    <property type="nucleotide sequence ID" value="NZ_JTHE03000022.1"/>
</dbReference>
<evidence type="ECO:0000256" key="13">
    <source>
        <dbReference type="SAM" id="MobiDB-lite"/>
    </source>
</evidence>
<evidence type="ECO:0000313" key="17">
    <source>
        <dbReference type="Proteomes" id="UP000031561"/>
    </source>
</evidence>
<dbReference type="EMBL" id="JTHE03000022">
    <property type="protein sequence ID" value="MCM1981852.1"/>
    <property type="molecule type" value="Genomic_DNA"/>
</dbReference>
<keyword evidence="17" id="KW-1185">Reference proteome</keyword>
<feature type="compositionally biased region" description="Low complexity" evidence="13">
    <location>
        <begin position="318"/>
        <end position="336"/>
    </location>
</feature>
<feature type="transmembrane region" description="Helical" evidence="14">
    <location>
        <begin position="434"/>
        <end position="457"/>
    </location>
</feature>
<dbReference type="GO" id="GO:0016020">
    <property type="term" value="C:membrane"/>
    <property type="evidence" value="ECO:0007669"/>
    <property type="project" value="UniProtKB-SubCell"/>
</dbReference>
<evidence type="ECO:0000256" key="12">
    <source>
        <dbReference type="ARBA" id="ARBA00048679"/>
    </source>
</evidence>
<evidence type="ECO:0000256" key="11">
    <source>
        <dbReference type="ARBA" id="ARBA00047899"/>
    </source>
</evidence>
<dbReference type="AlphaFoldDB" id="A0ABD4T0M4"/>
<keyword evidence="8" id="KW-0067">ATP-binding</keyword>
<dbReference type="PANTHER" id="PTHR24363">
    <property type="entry name" value="SERINE/THREONINE PROTEIN KINASE"/>
    <property type="match status" value="1"/>
</dbReference>
<evidence type="ECO:0000256" key="4">
    <source>
        <dbReference type="ARBA" id="ARBA00022679"/>
    </source>
</evidence>
<keyword evidence="4" id="KW-0808">Transferase</keyword>
<sequence length="535" mass="58339">MSLCINPQCQRPQNSDQTSFCQTCGSELVLAGQYRVLGELGSGGFGKTYEISADPSALPKVLKVLINPMPKAVELFKREAEVLALLRHPGIPHVDAGEYFVFWPRGSEDPLHCLIMEKIEGLNLQDYMHQRGNRPVQQKLVLEWLIEVVKILDIVHSQHFFHRDIKPSNIMLRNDGHLALIDFGTAREVTGTYVAKQEAGGVTGIISTGYTPPEQLNGQAVQQSDFYALGRTMVYLLTAQEPSDIYQPTTDEFPWDTHAPHIHPDFADLLNQMMTRIPKYRPPNTGSLLDSLMRIRQFIITQGSASPSGSVGSGPQGIGPNSGPTSDPGSGPSSTPFSHATAYPNGAGGAYPRSTPGSAPPWPQPGLGAQPESSPYPASPYPAGYGGASVYANFGKRFIALWIDLFLIAVVLLILSFIVGVLTEGVHNEGVGYAMGYALGILILTVLPIMTWLYYALQESSAAMGTFGHRAANLQVTDLSFQRITFGRATLRFTAKLLSAVSIVGYPLALFTERRQALHDLIAMTLMIDRQSRLN</sequence>
<evidence type="ECO:0000256" key="14">
    <source>
        <dbReference type="SAM" id="Phobius"/>
    </source>
</evidence>
<dbReference type="PROSITE" id="PS00108">
    <property type="entry name" value="PROTEIN_KINASE_ST"/>
    <property type="match status" value="1"/>
</dbReference>
<evidence type="ECO:0000256" key="2">
    <source>
        <dbReference type="ARBA" id="ARBA00012513"/>
    </source>
</evidence>
<dbReference type="PROSITE" id="PS50011">
    <property type="entry name" value="PROTEIN_KINASE_DOM"/>
    <property type="match status" value="1"/>
</dbReference>
<name>A0ABD4T0M4_9CYAN</name>
<keyword evidence="5 14" id="KW-0812">Transmembrane</keyword>
<dbReference type="SUPFAM" id="SSF56112">
    <property type="entry name" value="Protein kinase-like (PK-like)"/>
    <property type="match status" value="1"/>
</dbReference>
<dbReference type="GO" id="GO:0005524">
    <property type="term" value="F:ATP binding"/>
    <property type="evidence" value="ECO:0007669"/>
    <property type="project" value="UniProtKB-KW"/>
</dbReference>
<reference evidence="16 17" key="1">
    <citation type="journal article" date="2015" name="Genome Announc.">
        <title>Draft Genome Sequence of Filamentous Marine Cyanobacterium Lyngbya confervoides Strain BDU141951.</title>
        <authorList>
            <person name="Chandrababunaidu M.M."/>
            <person name="Sen D."/>
            <person name="Tripathy S."/>
        </authorList>
    </citation>
    <scope>NUCLEOTIDE SEQUENCE [LARGE SCALE GENOMIC DNA]</scope>
    <source>
        <strain evidence="16 17">BDU141951</strain>
    </source>
</reference>
<feature type="domain" description="Protein kinase" evidence="15">
    <location>
        <begin position="34"/>
        <end position="299"/>
    </location>
</feature>